<name>A0A831LSH3_9BACT</name>
<sequence length="48" mass="5435">MKRPGFTTLSLNVPYSKTDPHKSLQMPLYEAVAFEFDSAEQIEANFKG</sequence>
<gene>
    <name evidence="1" type="ORF">ENN90_02760</name>
</gene>
<comment type="caution">
    <text evidence="1">The sequence shown here is derived from an EMBL/GenBank/DDBJ whole genome shotgun (WGS) entry which is preliminary data.</text>
</comment>
<dbReference type="Proteomes" id="UP000886047">
    <property type="component" value="Unassembled WGS sequence"/>
</dbReference>
<evidence type="ECO:0000313" key="1">
    <source>
        <dbReference type="EMBL" id="HDR50530.1"/>
    </source>
</evidence>
<dbReference type="EMBL" id="DSDK01000153">
    <property type="protein sequence ID" value="HDR50530.1"/>
    <property type="molecule type" value="Genomic_DNA"/>
</dbReference>
<dbReference type="AlphaFoldDB" id="A0A831LSH3"/>
<organism evidence="1">
    <name type="scientific">Mariniphaga anaerophila</name>
    <dbReference type="NCBI Taxonomy" id="1484053"/>
    <lineage>
        <taxon>Bacteria</taxon>
        <taxon>Pseudomonadati</taxon>
        <taxon>Bacteroidota</taxon>
        <taxon>Bacteroidia</taxon>
        <taxon>Marinilabiliales</taxon>
        <taxon>Prolixibacteraceae</taxon>
        <taxon>Mariniphaga</taxon>
    </lineage>
</organism>
<reference evidence="1" key="1">
    <citation type="journal article" date="2020" name="mSystems">
        <title>Genome- and Community-Level Interaction Insights into Carbon Utilization and Element Cycling Functions of Hydrothermarchaeota in Hydrothermal Sediment.</title>
        <authorList>
            <person name="Zhou Z."/>
            <person name="Liu Y."/>
            <person name="Xu W."/>
            <person name="Pan J."/>
            <person name="Luo Z.H."/>
            <person name="Li M."/>
        </authorList>
    </citation>
    <scope>NUCLEOTIDE SEQUENCE [LARGE SCALE GENOMIC DNA]</scope>
    <source>
        <strain evidence="1">SpSt-1217</strain>
    </source>
</reference>
<protein>
    <submittedName>
        <fullName evidence="1">O-acetylhomoserine sulfhydrylase</fullName>
    </submittedName>
</protein>
<feature type="non-terminal residue" evidence="1">
    <location>
        <position position="48"/>
    </location>
</feature>
<proteinExistence type="predicted"/>
<accession>A0A831LSH3</accession>